<dbReference type="Pfam" id="PF00561">
    <property type="entry name" value="Abhydrolase_1"/>
    <property type="match status" value="1"/>
</dbReference>
<protein>
    <recommendedName>
        <fullName evidence="1">AB hydrolase-1 domain-containing protein</fullName>
    </recommendedName>
</protein>
<dbReference type="Gene3D" id="3.40.50.1820">
    <property type="entry name" value="alpha/beta hydrolase"/>
    <property type="match status" value="1"/>
</dbReference>
<accession>A0A381YHK0</accession>
<gene>
    <name evidence="2" type="ORF">METZ01_LOCUS129338</name>
</gene>
<dbReference type="SUPFAM" id="SSF53474">
    <property type="entry name" value="alpha/beta-Hydrolases"/>
    <property type="match status" value="1"/>
</dbReference>
<dbReference type="InterPro" id="IPR050266">
    <property type="entry name" value="AB_hydrolase_sf"/>
</dbReference>
<dbReference type="GO" id="GO:0047372">
    <property type="term" value="F:monoacylglycerol lipase activity"/>
    <property type="evidence" value="ECO:0007669"/>
    <property type="project" value="TreeGrafter"/>
</dbReference>
<dbReference type="PRINTS" id="PR00412">
    <property type="entry name" value="EPOXHYDRLASE"/>
</dbReference>
<evidence type="ECO:0000259" key="1">
    <source>
        <dbReference type="Pfam" id="PF00561"/>
    </source>
</evidence>
<name>A0A381YHK0_9ZZZZ</name>
<dbReference type="EMBL" id="UINC01018250">
    <property type="protein sequence ID" value="SVA76484.1"/>
    <property type="molecule type" value="Genomic_DNA"/>
</dbReference>
<dbReference type="PANTHER" id="PTHR43798:SF33">
    <property type="entry name" value="HYDROLASE, PUTATIVE (AFU_ORTHOLOGUE AFUA_2G14860)-RELATED"/>
    <property type="match status" value="1"/>
</dbReference>
<dbReference type="PANTHER" id="PTHR43798">
    <property type="entry name" value="MONOACYLGLYCEROL LIPASE"/>
    <property type="match status" value="1"/>
</dbReference>
<evidence type="ECO:0000313" key="2">
    <source>
        <dbReference type="EMBL" id="SVA76484.1"/>
    </source>
</evidence>
<dbReference type="InterPro" id="IPR000073">
    <property type="entry name" value="AB_hydrolase_1"/>
</dbReference>
<dbReference type="AlphaFoldDB" id="A0A381YHK0"/>
<proteinExistence type="predicted"/>
<organism evidence="2">
    <name type="scientific">marine metagenome</name>
    <dbReference type="NCBI Taxonomy" id="408172"/>
    <lineage>
        <taxon>unclassified sequences</taxon>
        <taxon>metagenomes</taxon>
        <taxon>ecological metagenomes</taxon>
    </lineage>
</organism>
<dbReference type="GO" id="GO:0046464">
    <property type="term" value="P:acylglycerol catabolic process"/>
    <property type="evidence" value="ECO:0007669"/>
    <property type="project" value="TreeGrafter"/>
</dbReference>
<sequence length="252" mass="28265">MGQVHYRTCGEGTPLLMLHMTPQSSLQFQNAFPLLINAGFQVIAPDTPGYGMSDKPESPPSIEEYSSVFTYVLDSLNIKTTGVVGHHTGASMACELAKSYPDRINKIVLHGVPLYTAEERQERLSALHVDLSPKKDGSHLLDYWNWIQSRVGEKASLDACHMSALHAFQAGEKEWYCHQAAFKYDMENTLKTLIQPCLVVSNEGDPINYITPRVQSLRPDFSFSELEGGSVFIIRDEPSRWINAFIDFIKPN</sequence>
<reference evidence="2" key="1">
    <citation type="submission" date="2018-05" db="EMBL/GenBank/DDBJ databases">
        <authorList>
            <person name="Lanie J.A."/>
            <person name="Ng W.-L."/>
            <person name="Kazmierczak K.M."/>
            <person name="Andrzejewski T.M."/>
            <person name="Davidsen T.M."/>
            <person name="Wayne K.J."/>
            <person name="Tettelin H."/>
            <person name="Glass J.I."/>
            <person name="Rusch D."/>
            <person name="Podicherti R."/>
            <person name="Tsui H.-C.T."/>
            <person name="Winkler M.E."/>
        </authorList>
    </citation>
    <scope>NUCLEOTIDE SEQUENCE</scope>
</reference>
<dbReference type="GO" id="GO:0016020">
    <property type="term" value="C:membrane"/>
    <property type="evidence" value="ECO:0007669"/>
    <property type="project" value="TreeGrafter"/>
</dbReference>
<dbReference type="PRINTS" id="PR00111">
    <property type="entry name" value="ABHYDROLASE"/>
</dbReference>
<feature type="domain" description="AB hydrolase-1" evidence="1">
    <location>
        <begin position="14"/>
        <end position="126"/>
    </location>
</feature>
<dbReference type="InterPro" id="IPR000639">
    <property type="entry name" value="Epox_hydrolase-like"/>
</dbReference>
<dbReference type="InterPro" id="IPR029058">
    <property type="entry name" value="AB_hydrolase_fold"/>
</dbReference>